<comment type="caution">
    <text evidence="1">The sequence shown here is derived from an EMBL/GenBank/DDBJ whole genome shotgun (WGS) entry which is preliminary data.</text>
</comment>
<sequence>MIFKNQLLSLLWNQPLAREKTGQVHLQTELTAVSPNNGAALAILLT</sequence>
<gene>
    <name evidence="1" type="ORF">SRA_07371</name>
</gene>
<protein>
    <submittedName>
        <fullName evidence="1">Uncharacterized protein</fullName>
    </submittedName>
</protein>
<dbReference type="Proteomes" id="UP000007815">
    <property type="component" value="Unassembled WGS sequence"/>
</dbReference>
<name>A0ABP2QZ49_STRRT</name>
<proteinExistence type="predicted"/>
<reference evidence="1 2" key="1">
    <citation type="submission" date="2009-12" db="EMBL/GenBank/DDBJ databases">
        <authorList>
            <person name="Lefebure T."/>
            <person name="Cornejo O.E."/>
            <person name="Pavinski Bitar P.D."/>
            <person name="Lang P."/>
            <person name="Stanhope M.J."/>
        </authorList>
    </citation>
    <scope>NUCLEOTIDE SEQUENCE [LARGE SCALE GENOMIC DNA]</scope>
    <source>
        <strain evidence="1 2">FA-1</strain>
    </source>
</reference>
<evidence type="ECO:0000313" key="1">
    <source>
        <dbReference type="EMBL" id="EJN94338.1"/>
    </source>
</evidence>
<dbReference type="EMBL" id="AJTZ01000005">
    <property type="protein sequence ID" value="EJN94338.1"/>
    <property type="molecule type" value="Genomic_DNA"/>
</dbReference>
<keyword evidence="2" id="KW-1185">Reference proteome</keyword>
<organism evidence="1 2">
    <name type="scientific">Streptococcus ratti FA-1 = DSM 20564</name>
    <dbReference type="NCBI Taxonomy" id="699248"/>
    <lineage>
        <taxon>Bacteria</taxon>
        <taxon>Bacillati</taxon>
        <taxon>Bacillota</taxon>
        <taxon>Bacilli</taxon>
        <taxon>Lactobacillales</taxon>
        <taxon>Streptococcaceae</taxon>
        <taxon>Streptococcus</taxon>
    </lineage>
</organism>
<accession>A0ABP2QZ49</accession>
<evidence type="ECO:0000313" key="2">
    <source>
        <dbReference type="Proteomes" id="UP000007815"/>
    </source>
</evidence>